<evidence type="ECO:0000313" key="11">
    <source>
        <dbReference type="EMBL" id="KAJ6643461.1"/>
    </source>
</evidence>
<comment type="function">
    <text evidence="8">Component of the Mediator complex, a coactivator involved in the regulated transcription of nearly all RNA polymerase II-dependent genes. Mediator functions as a bridge to convey information from gene-specific regulatory proteins to the basal RNA polymerase II transcription machinery. Mediator is recruited to promoters by direct interactions with regulatory proteins and serves as a scaffold for the assembly of a functional preinitiation complex with RNA polymerase II and the general transcription factors.</text>
</comment>
<dbReference type="GO" id="GO:0016592">
    <property type="term" value="C:mediator complex"/>
    <property type="evidence" value="ECO:0007669"/>
    <property type="project" value="TreeGrafter"/>
</dbReference>
<evidence type="ECO:0000256" key="9">
    <source>
        <dbReference type="ARBA" id="ARBA00031981"/>
    </source>
</evidence>
<comment type="caution">
    <text evidence="11">The sequence shown here is derived from an EMBL/GenBank/DDBJ whole genome shotgun (WGS) entry which is preliminary data.</text>
</comment>
<dbReference type="Proteomes" id="UP001151699">
    <property type="component" value="Chromosome B"/>
</dbReference>
<dbReference type="PANTHER" id="PTHR31705">
    <property type="entry name" value="MEDIATOR OF RNA POLYMERASE II TRANSCRIPTION SUBUNIT 30"/>
    <property type="match status" value="1"/>
</dbReference>
<sequence length="232" mass="26621">MNEKHVFNKPRSLSIDERGTRTPPMRKTSVDALSREWSHGGKKEGVPENKMQQEVMCLDMGTIPESATQSRSPDDMLYLCSMGQEAVQHLMSNFTDIVSRITNVKLNENVTSTDNNKKIKDRLDKMHALFRRLRLIFDRCNSGCQQHLGILAETNIERLIPMADESDPRFNGPPSAEYRELLEENIQLKQAVEIKNMELKDIIDNMRTIVMEINVMLGARRAPKPTFDSLFK</sequence>
<evidence type="ECO:0000313" key="12">
    <source>
        <dbReference type="Proteomes" id="UP001151699"/>
    </source>
</evidence>
<comment type="similarity">
    <text evidence="2">Belongs to the Mediator complex subunit 30 family.</text>
</comment>
<keyword evidence="7" id="KW-0539">Nucleus</keyword>
<reference evidence="11" key="1">
    <citation type="submission" date="2022-07" db="EMBL/GenBank/DDBJ databases">
        <authorList>
            <person name="Trinca V."/>
            <person name="Uliana J.V.C."/>
            <person name="Torres T.T."/>
            <person name="Ward R.J."/>
            <person name="Monesi N."/>
        </authorList>
    </citation>
    <scope>NUCLEOTIDE SEQUENCE</scope>
    <source>
        <strain evidence="11">HSMRA1968</strain>
        <tissue evidence="11">Whole embryos</tissue>
    </source>
</reference>
<dbReference type="GO" id="GO:0003712">
    <property type="term" value="F:transcription coregulator activity"/>
    <property type="evidence" value="ECO:0007669"/>
    <property type="project" value="TreeGrafter"/>
</dbReference>
<evidence type="ECO:0000256" key="6">
    <source>
        <dbReference type="ARBA" id="ARBA00023163"/>
    </source>
</evidence>
<feature type="region of interest" description="Disordered" evidence="10">
    <location>
        <begin position="1"/>
        <end position="46"/>
    </location>
</feature>
<evidence type="ECO:0000256" key="8">
    <source>
        <dbReference type="ARBA" id="ARBA00025687"/>
    </source>
</evidence>
<feature type="compositionally biased region" description="Basic and acidic residues" evidence="10">
    <location>
        <begin position="33"/>
        <end position="46"/>
    </location>
</feature>
<evidence type="ECO:0000256" key="2">
    <source>
        <dbReference type="ARBA" id="ARBA00010606"/>
    </source>
</evidence>
<dbReference type="PANTHER" id="PTHR31705:SF4">
    <property type="entry name" value="MEDIATOR OF RNA POLYMERASE II TRANSCRIPTION SUBUNIT 30"/>
    <property type="match status" value="1"/>
</dbReference>
<evidence type="ECO:0000256" key="7">
    <source>
        <dbReference type="ARBA" id="ARBA00023242"/>
    </source>
</evidence>
<name>A0A9Q0N5Y2_9DIPT</name>
<evidence type="ECO:0000256" key="10">
    <source>
        <dbReference type="SAM" id="MobiDB-lite"/>
    </source>
</evidence>
<keyword evidence="6" id="KW-0804">Transcription</keyword>
<dbReference type="Pfam" id="PF11315">
    <property type="entry name" value="Med30"/>
    <property type="match status" value="1"/>
</dbReference>
<dbReference type="InterPro" id="IPR021019">
    <property type="entry name" value="Mediator_Med30_met"/>
</dbReference>
<keyword evidence="12" id="KW-1185">Reference proteome</keyword>
<accession>A0A9Q0N5Y2</accession>
<comment type="subcellular location">
    <subcellularLocation>
        <location evidence="1">Nucleus</location>
    </subcellularLocation>
</comment>
<gene>
    <name evidence="11" type="primary">MED30_1</name>
    <name evidence="11" type="ORF">Bhyg_08422</name>
</gene>
<protein>
    <recommendedName>
        <fullName evidence="3">Mediator of RNA polymerase II transcription subunit 30</fullName>
    </recommendedName>
    <alternativeName>
        <fullName evidence="9">Mediator complex subunit 30</fullName>
    </alternativeName>
</protein>
<keyword evidence="4" id="KW-0805">Transcription regulation</keyword>
<evidence type="ECO:0000256" key="1">
    <source>
        <dbReference type="ARBA" id="ARBA00004123"/>
    </source>
</evidence>
<dbReference type="GO" id="GO:0045893">
    <property type="term" value="P:positive regulation of DNA-templated transcription"/>
    <property type="evidence" value="ECO:0007669"/>
    <property type="project" value="TreeGrafter"/>
</dbReference>
<evidence type="ECO:0000256" key="3">
    <source>
        <dbReference type="ARBA" id="ARBA00019664"/>
    </source>
</evidence>
<evidence type="ECO:0000256" key="4">
    <source>
        <dbReference type="ARBA" id="ARBA00023015"/>
    </source>
</evidence>
<dbReference type="EMBL" id="WJQU01000002">
    <property type="protein sequence ID" value="KAJ6643461.1"/>
    <property type="molecule type" value="Genomic_DNA"/>
</dbReference>
<evidence type="ECO:0000256" key="5">
    <source>
        <dbReference type="ARBA" id="ARBA00023159"/>
    </source>
</evidence>
<proteinExistence type="inferred from homology"/>
<dbReference type="AlphaFoldDB" id="A0A9Q0N5Y2"/>
<organism evidence="11 12">
    <name type="scientific">Pseudolycoriella hygida</name>
    <dbReference type="NCBI Taxonomy" id="35572"/>
    <lineage>
        <taxon>Eukaryota</taxon>
        <taxon>Metazoa</taxon>
        <taxon>Ecdysozoa</taxon>
        <taxon>Arthropoda</taxon>
        <taxon>Hexapoda</taxon>
        <taxon>Insecta</taxon>
        <taxon>Pterygota</taxon>
        <taxon>Neoptera</taxon>
        <taxon>Endopterygota</taxon>
        <taxon>Diptera</taxon>
        <taxon>Nematocera</taxon>
        <taxon>Sciaroidea</taxon>
        <taxon>Sciaridae</taxon>
        <taxon>Pseudolycoriella</taxon>
    </lineage>
</organism>
<keyword evidence="5" id="KW-0010">Activator</keyword>
<dbReference type="OrthoDB" id="10067025at2759"/>